<evidence type="ECO:0000256" key="1">
    <source>
        <dbReference type="SAM" id="MobiDB-lite"/>
    </source>
</evidence>
<feature type="region of interest" description="Disordered" evidence="1">
    <location>
        <begin position="1"/>
        <end position="184"/>
    </location>
</feature>
<feature type="compositionally biased region" description="Low complexity" evidence="1">
    <location>
        <begin position="91"/>
        <end position="104"/>
    </location>
</feature>
<dbReference type="EMBL" id="JBBPBN010000038">
    <property type="protein sequence ID" value="KAK9000082.1"/>
    <property type="molecule type" value="Genomic_DNA"/>
</dbReference>
<protein>
    <submittedName>
        <fullName evidence="2">Uncharacterized protein</fullName>
    </submittedName>
</protein>
<dbReference type="Proteomes" id="UP001396334">
    <property type="component" value="Unassembled WGS sequence"/>
</dbReference>
<feature type="compositionally biased region" description="Low complexity" evidence="1">
    <location>
        <begin position="162"/>
        <end position="175"/>
    </location>
</feature>
<gene>
    <name evidence="2" type="ORF">V6N11_082216</name>
</gene>
<feature type="compositionally biased region" description="Basic and acidic residues" evidence="1">
    <location>
        <begin position="25"/>
        <end position="35"/>
    </location>
</feature>
<proteinExistence type="predicted"/>
<evidence type="ECO:0000313" key="2">
    <source>
        <dbReference type="EMBL" id="KAK9000082.1"/>
    </source>
</evidence>
<keyword evidence="3" id="KW-1185">Reference proteome</keyword>
<feature type="compositionally biased region" description="Polar residues" evidence="1">
    <location>
        <begin position="1"/>
        <end position="10"/>
    </location>
</feature>
<feature type="compositionally biased region" description="Polar residues" evidence="1">
    <location>
        <begin position="126"/>
        <end position="154"/>
    </location>
</feature>
<feature type="compositionally biased region" description="Polar residues" evidence="1">
    <location>
        <begin position="36"/>
        <end position="48"/>
    </location>
</feature>
<organism evidence="2 3">
    <name type="scientific">Hibiscus sabdariffa</name>
    <name type="common">roselle</name>
    <dbReference type="NCBI Taxonomy" id="183260"/>
    <lineage>
        <taxon>Eukaryota</taxon>
        <taxon>Viridiplantae</taxon>
        <taxon>Streptophyta</taxon>
        <taxon>Embryophyta</taxon>
        <taxon>Tracheophyta</taxon>
        <taxon>Spermatophyta</taxon>
        <taxon>Magnoliopsida</taxon>
        <taxon>eudicotyledons</taxon>
        <taxon>Gunneridae</taxon>
        <taxon>Pentapetalae</taxon>
        <taxon>rosids</taxon>
        <taxon>malvids</taxon>
        <taxon>Malvales</taxon>
        <taxon>Malvaceae</taxon>
        <taxon>Malvoideae</taxon>
        <taxon>Hibiscus</taxon>
    </lineage>
</organism>
<feature type="compositionally biased region" description="Polar residues" evidence="1">
    <location>
        <begin position="54"/>
        <end position="65"/>
    </location>
</feature>
<feature type="compositionally biased region" description="Low complexity" evidence="1">
    <location>
        <begin position="66"/>
        <end position="80"/>
    </location>
</feature>
<feature type="compositionally biased region" description="Polar residues" evidence="1">
    <location>
        <begin position="81"/>
        <end position="90"/>
    </location>
</feature>
<sequence length="202" mass="22450">MVQTRNQVRKNAQPLFPVHISLSSDDSHGFPRDDCNSPNSSQPHMSEQQGHRQVPQSHTQPHLSTHQATTQQQPLAQPHLSEQQGHQQYTQWAPVQQQPGAPAAHRQVFQLHTQPPRPTTGAALSVTHSSHSSHRGQNSNNVGTQKRPYQSPGSPTIRFEPRNSPSLSVYSSSPEQSDKKMKASKSLQVSHWITLNDIVALI</sequence>
<name>A0ABR2QHV7_9ROSI</name>
<evidence type="ECO:0000313" key="3">
    <source>
        <dbReference type="Proteomes" id="UP001396334"/>
    </source>
</evidence>
<reference evidence="2 3" key="1">
    <citation type="journal article" date="2024" name="G3 (Bethesda)">
        <title>Genome assembly of Hibiscus sabdariffa L. provides insights into metabolisms of medicinal natural products.</title>
        <authorList>
            <person name="Kim T."/>
        </authorList>
    </citation>
    <scope>NUCLEOTIDE SEQUENCE [LARGE SCALE GENOMIC DNA]</scope>
    <source>
        <strain evidence="2">TK-2024</strain>
        <tissue evidence="2">Old leaves</tissue>
    </source>
</reference>
<accession>A0ABR2QHV7</accession>
<comment type="caution">
    <text evidence="2">The sequence shown here is derived from an EMBL/GenBank/DDBJ whole genome shotgun (WGS) entry which is preliminary data.</text>
</comment>